<dbReference type="Gene3D" id="3.90.220.20">
    <property type="entry name" value="DNA methylase specificity domains"/>
    <property type="match status" value="1"/>
</dbReference>
<dbReference type="EMBL" id="FNFM01000005">
    <property type="protein sequence ID" value="SDK20050.1"/>
    <property type="molecule type" value="Genomic_DNA"/>
</dbReference>
<sequence>MTRVEVTSADISRMAGVTRATVSNWRRRHPDFPDPTGGTDTSPAYDLVEVRDWLAARGQLPELSPLEELRTTLLQAPREAAALLPFIPPLVWLETSRFDWLRELHDEELVAETSRCLDVSPPTEAAPETVRALLRCVSEEGAEVALVVFQDVLGADSVHTTPKPVVDLMVGLLLEPGTVFDPACGGGGLLSAAARQGATQLFGQDIAPTQAVLSEVRLRVEAPKAELVETVAADSLRQDAFPDLQADTALCNPPFGIRDWGHDDLAYDPRWVYGLPPRAESELAWVQHCLAHVEPGGGVVVLMPPGAAERASGRRVRAELIRRGALRAVIALPPGAAPPLHLGLHLWVLTQPDETLDTGESVLFIDAATENLSHERIVELWRDFDEAEERFEPVEGVAQRASIVDLLDATVDVTPARRVHAGVVATPTEQAERAEHLREQLARACANLAELTDAARIGGDTFDASSHAWAVADAEPETWRTATVADLLRGGALTLHRATSVRRGASSRNTDAAIDDMPVLTLSDLRGETPTSGSPRDKPAEHVRIEDGDVIMPETLHGLRIVPARVADAEDSGKLLGPHLFLLRPDPERLDPWFLAGFLSAEENTHRATTGTSIVRLDVKRLRVPLVPPRSQRDYGRAFQHLFRLRQSAALASTLAEETARQWATGLTSGALLPPEADS</sequence>
<evidence type="ECO:0000313" key="5">
    <source>
        <dbReference type="Proteomes" id="UP000199213"/>
    </source>
</evidence>
<name>A0A1G9A0Y3_ACTMZ</name>
<keyword evidence="2" id="KW-0238">DNA-binding</keyword>
<dbReference type="AlphaFoldDB" id="A0A1G9A0Y3"/>
<dbReference type="PANTHER" id="PTHR42998:SF1">
    <property type="entry name" value="TYPE I RESTRICTION ENZYME HINDI METHYLASE SUBUNIT"/>
    <property type="match status" value="1"/>
</dbReference>
<dbReference type="GO" id="GO:0003677">
    <property type="term" value="F:DNA binding"/>
    <property type="evidence" value="ECO:0007669"/>
    <property type="project" value="UniProtKB-KW"/>
</dbReference>
<dbReference type="InterPro" id="IPR044946">
    <property type="entry name" value="Restrct_endonuc_typeI_TRD_sf"/>
</dbReference>
<dbReference type="InterPro" id="IPR002052">
    <property type="entry name" value="DNA_methylase_N6_adenine_CS"/>
</dbReference>
<evidence type="ECO:0000256" key="2">
    <source>
        <dbReference type="ARBA" id="ARBA00023125"/>
    </source>
</evidence>
<dbReference type="RefSeq" id="WP_218120046.1">
    <property type="nucleotide sequence ID" value="NZ_FNFM01000005.1"/>
</dbReference>
<dbReference type="InterPro" id="IPR036388">
    <property type="entry name" value="WH-like_DNA-bd_sf"/>
</dbReference>
<keyword evidence="4" id="KW-0489">Methyltransferase</keyword>
<dbReference type="GO" id="GO:0032259">
    <property type="term" value="P:methylation"/>
    <property type="evidence" value="ECO:0007669"/>
    <property type="project" value="UniProtKB-KW"/>
</dbReference>
<dbReference type="SUPFAM" id="SSF53335">
    <property type="entry name" value="S-adenosyl-L-methionine-dependent methyltransferases"/>
    <property type="match status" value="1"/>
</dbReference>
<dbReference type="Pfam" id="PF02384">
    <property type="entry name" value="N6_Mtase"/>
    <property type="match status" value="1"/>
</dbReference>
<dbReference type="PANTHER" id="PTHR42998">
    <property type="entry name" value="TYPE I RESTRICTION ENZYME HINDVIIP M PROTEIN-RELATED"/>
    <property type="match status" value="1"/>
</dbReference>
<dbReference type="InterPro" id="IPR003356">
    <property type="entry name" value="DNA_methylase_A-5"/>
</dbReference>
<dbReference type="Gene3D" id="3.40.50.150">
    <property type="entry name" value="Vaccinia Virus protein VP39"/>
    <property type="match status" value="1"/>
</dbReference>
<dbReference type="GO" id="GO:0009307">
    <property type="term" value="P:DNA restriction-modification system"/>
    <property type="evidence" value="ECO:0007669"/>
    <property type="project" value="UniProtKB-KW"/>
</dbReference>
<gene>
    <name evidence="4" type="ORF">SAMN04487820_105205</name>
</gene>
<dbReference type="CDD" id="cd02440">
    <property type="entry name" value="AdoMet_MTases"/>
    <property type="match status" value="1"/>
</dbReference>
<evidence type="ECO:0000256" key="1">
    <source>
        <dbReference type="ARBA" id="ARBA00022747"/>
    </source>
</evidence>
<keyword evidence="1" id="KW-0680">Restriction system</keyword>
<protein>
    <submittedName>
        <fullName evidence="4">N-6 DNA Methylase</fullName>
    </submittedName>
</protein>
<keyword evidence="4" id="KW-0808">Transferase</keyword>
<dbReference type="PROSITE" id="PS00092">
    <property type="entry name" value="N6_MTASE"/>
    <property type="match status" value="1"/>
</dbReference>
<accession>A0A1G9A0Y3</accession>
<organism evidence="4 5">
    <name type="scientific">Actinopolyspora mzabensis</name>
    <dbReference type="NCBI Taxonomy" id="995066"/>
    <lineage>
        <taxon>Bacteria</taxon>
        <taxon>Bacillati</taxon>
        <taxon>Actinomycetota</taxon>
        <taxon>Actinomycetes</taxon>
        <taxon>Actinopolysporales</taxon>
        <taxon>Actinopolysporaceae</taxon>
        <taxon>Actinopolyspora</taxon>
    </lineage>
</organism>
<dbReference type="InterPro" id="IPR052916">
    <property type="entry name" value="Type-I_RE_MTase_Subunit"/>
</dbReference>
<reference evidence="5" key="1">
    <citation type="submission" date="2016-10" db="EMBL/GenBank/DDBJ databases">
        <authorList>
            <person name="Varghese N."/>
            <person name="Submissions S."/>
        </authorList>
    </citation>
    <scope>NUCLEOTIDE SEQUENCE [LARGE SCALE GENOMIC DNA]</scope>
    <source>
        <strain evidence="5">DSM 45460</strain>
    </source>
</reference>
<dbReference type="SUPFAM" id="SSF116734">
    <property type="entry name" value="DNA methylase specificity domain"/>
    <property type="match status" value="1"/>
</dbReference>
<proteinExistence type="predicted"/>
<dbReference type="GO" id="GO:0008170">
    <property type="term" value="F:N-methyltransferase activity"/>
    <property type="evidence" value="ECO:0007669"/>
    <property type="project" value="InterPro"/>
</dbReference>
<keyword evidence="5" id="KW-1185">Reference proteome</keyword>
<dbReference type="Proteomes" id="UP000199213">
    <property type="component" value="Unassembled WGS sequence"/>
</dbReference>
<evidence type="ECO:0000259" key="3">
    <source>
        <dbReference type="Pfam" id="PF02384"/>
    </source>
</evidence>
<evidence type="ECO:0000313" key="4">
    <source>
        <dbReference type="EMBL" id="SDK20050.1"/>
    </source>
</evidence>
<dbReference type="PRINTS" id="PR00507">
    <property type="entry name" value="N12N6MTFRASE"/>
</dbReference>
<feature type="domain" description="DNA methylase adenine-specific" evidence="3">
    <location>
        <begin position="161"/>
        <end position="375"/>
    </location>
</feature>
<dbReference type="InterPro" id="IPR029063">
    <property type="entry name" value="SAM-dependent_MTases_sf"/>
</dbReference>
<dbReference type="Gene3D" id="1.10.10.10">
    <property type="entry name" value="Winged helix-like DNA-binding domain superfamily/Winged helix DNA-binding domain"/>
    <property type="match status" value="1"/>
</dbReference>